<accession>A0A2T7UPK8</accession>
<dbReference type="RefSeq" id="WP_107752899.1">
    <property type="nucleotide sequence ID" value="NZ_QBKF01000008.1"/>
</dbReference>
<reference evidence="1 2" key="1">
    <citation type="journal article" date="2011" name="Syst. Appl. Microbiol.">
        <title>Defluviimonas denitrificans gen. nov., sp. nov., and Pararhodobacter aggregans gen. nov., sp. nov., non-phototrophic Rhodobacteraceae from the biofilter of a marine aquaculture.</title>
        <authorList>
            <person name="Foesel B.U."/>
            <person name="Drake H.L."/>
            <person name="Schramm A."/>
        </authorList>
    </citation>
    <scope>NUCLEOTIDE SEQUENCE [LARGE SCALE GENOMIC DNA]</scope>
    <source>
        <strain evidence="1 2">D1-19</strain>
    </source>
</reference>
<protein>
    <submittedName>
        <fullName evidence="1">Uncharacterized protein</fullName>
    </submittedName>
</protein>
<proteinExistence type="predicted"/>
<dbReference type="OrthoDB" id="7852277at2"/>
<dbReference type="Proteomes" id="UP000244810">
    <property type="component" value="Unassembled WGS sequence"/>
</dbReference>
<evidence type="ECO:0000313" key="1">
    <source>
        <dbReference type="EMBL" id="PVE46655.1"/>
    </source>
</evidence>
<organism evidence="1 2">
    <name type="scientific">Pararhodobacter aggregans</name>
    <dbReference type="NCBI Taxonomy" id="404875"/>
    <lineage>
        <taxon>Bacteria</taxon>
        <taxon>Pseudomonadati</taxon>
        <taxon>Pseudomonadota</taxon>
        <taxon>Alphaproteobacteria</taxon>
        <taxon>Rhodobacterales</taxon>
        <taxon>Paracoccaceae</taxon>
        <taxon>Pararhodobacter</taxon>
    </lineage>
</organism>
<dbReference type="AlphaFoldDB" id="A0A2T7UPK8"/>
<sequence>MFDDELPEFAVRGEAGIDLFERRPMDSQRRSRFRCLATLTPDGRLQDHSGTATPQAERLATLARALAEDPLLAPMSLGDAGAWPRAAAAYDPLRLFLYLDFFRAWQVADLAGARFEAQLAREPGALPVDPGQLAGAITPVFDFNRLSRGLALARALVPLLRPVLAQPGGEERHEGIGFALRMLGDLCLRAGAPIEALACFDTAVAAGDNPFRRRKAIEAARAAGDAEALRHHRAGYAARWKLPADLAETGDTE</sequence>
<dbReference type="EMBL" id="QDDR01000008">
    <property type="protein sequence ID" value="PVE46655.1"/>
    <property type="molecule type" value="Genomic_DNA"/>
</dbReference>
<keyword evidence="2" id="KW-1185">Reference proteome</keyword>
<comment type="caution">
    <text evidence="1">The sequence shown here is derived from an EMBL/GenBank/DDBJ whole genome shotgun (WGS) entry which is preliminary data.</text>
</comment>
<evidence type="ECO:0000313" key="2">
    <source>
        <dbReference type="Proteomes" id="UP000244810"/>
    </source>
</evidence>
<gene>
    <name evidence="1" type="ORF">DDE23_16045</name>
</gene>
<name>A0A2T7UPK8_9RHOB</name>